<dbReference type="RefSeq" id="WP_378051998.1">
    <property type="nucleotide sequence ID" value="NZ_JBHMDN010000040.1"/>
</dbReference>
<dbReference type="EMBL" id="JBHTAI010000035">
    <property type="protein sequence ID" value="MFC7153434.1"/>
    <property type="molecule type" value="Genomic_DNA"/>
</dbReference>
<keyword evidence="2" id="KW-1185">Reference proteome</keyword>
<gene>
    <name evidence="1" type="ORF">ACFQMJ_33330</name>
</gene>
<accession>A0ABW2FN96</accession>
<dbReference type="Proteomes" id="UP001596378">
    <property type="component" value="Unassembled WGS sequence"/>
</dbReference>
<comment type="caution">
    <text evidence="1">The sequence shown here is derived from an EMBL/GenBank/DDBJ whole genome shotgun (WGS) entry which is preliminary data.</text>
</comment>
<organism evidence="1 2">
    <name type="scientific">Cohnella cellulosilytica</name>
    <dbReference type="NCBI Taxonomy" id="986710"/>
    <lineage>
        <taxon>Bacteria</taxon>
        <taxon>Bacillati</taxon>
        <taxon>Bacillota</taxon>
        <taxon>Bacilli</taxon>
        <taxon>Bacillales</taxon>
        <taxon>Paenibacillaceae</taxon>
        <taxon>Cohnella</taxon>
    </lineage>
</organism>
<proteinExistence type="predicted"/>
<protein>
    <submittedName>
        <fullName evidence="1">Uncharacterized protein</fullName>
    </submittedName>
</protein>
<reference evidence="2" key="1">
    <citation type="journal article" date="2019" name="Int. J. Syst. Evol. Microbiol.">
        <title>The Global Catalogue of Microorganisms (GCM) 10K type strain sequencing project: providing services to taxonomists for standard genome sequencing and annotation.</title>
        <authorList>
            <consortium name="The Broad Institute Genomics Platform"/>
            <consortium name="The Broad Institute Genome Sequencing Center for Infectious Disease"/>
            <person name="Wu L."/>
            <person name="Ma J."/>
        </authorList>
    </citation>
    <scope>NUCLEOTIDE SEQUENCE [LARGE SCALE GENOMIC DNA]</scope>
    <source>
        <strain evidence="2">KCTC 12907</strain>
    </source>
</reference>
<sequence length="230" mass="26465">MSNRFAAKPFLRRCAVLALVILFVLLAYRTGETLYHNHQLRAQFSAAASASPYQQKIPMEKMDLTVYAPYFPRIFAAVGYSLTHRIETPVTLRYYSEIPTDKTAAALEIAKGTTIVAIPEGTKGSVFQEEGYGYTSYPTYERGWRYVRPFMTAEGWDQAHNEQYYYVSMDSLEAVLDKAIEVNPPFQADIRQQRWSLNKGKHVIARHIDNALYRHGAYLSPDLFYRILDR</sequence>
<name>A0ABW2FN96_9BACL</name>
<evidence type="ECO:0000313" key="1">
    <source>
        <dbReference type="EMBL" id="MFC7153434.1"/>
    </source>
</evidence>
<evidence type="ECO:0000313" key="2">
    <source>
        <dbReference type="Proteomes" id="UP001596378"/>
    </source>
</evidence>